<evidence type="ECO:0000313" key="2">
    <source>
        <dbReference type="EMBL" id="KAG8050394.1"/>
    </source>
</evidence>
<name>A0A8J5S3X9_ZIZPA</name>
<reference evidence="2" key="1">
    <citation type="journal article" date="2021" name="bioRxiv">
        <title>Whole Genome Assembly and Annotation of Northern Wild Rice, Zizania palustris L., Supports a Whole Genome Duplication in the Zizania Genus.</title>
        <authorList>
            <person name="Haas M."/>
            <person name="Kono T."/>
            <person name="Macchietto M."/>
            <person name="Millas R."/>
            <person name="McGilp L."/>
            <person name="Shao M."/>
            <person name="Duquette J."/>
            <person name="Hirsch C.N."/>
            <person name="Kimball J."/>
        </authorList>
    </citation>
    <scope>NUCLEOTIDE SEQUENCE</scope>
    <source>
        <tissue evidence="2">Fresh leaf tissue</tissue>
    </source>
</reference>
<gene>
    <name evidence="2" type="ORF">GUJ93_ZPchr0009g1650</name>
</gene>
<accession>A0A8J5S3X9</accession>
<evidence type="ECO:0000256" key="1">
    <source>
        <dbReference type="SAM" id="MobiDB-lite"/>
    </source>
</evidence>
<comment type="caution">
    <text evidence="2">The sequence shown here is derived from an EMBL/GenBank/DDBJ whole genome shotgun (WGS) entry which is preliminary data.</text>
</comment>
<sequence>MSETIALHGKRGTIRYDMNHDTYNICLGRWGPSRLLWQWGGGDRSNNSGGGGARAGCTNVAVGAHSSLGSRCRGRGGSSSEIRFEDYTRPDPPLVATGEGEIDSSAAGEVGLELVALASSLEPFLPSRRGVEVEEEARVRSVWGSCLCYVNWVHNG</sequence>
<organism evidence="2 3">
    <name type="scientific">Zizania palustris</name>
    <name type="common">Northern wild rice</name>
    <dbReference type="NCBI Taxonomy" id="103762"/>
    <lineage>
        <taxon>Eukaryota</taxon>
        <taxon>Viridiplantae</taxon>
        <taxon>Streptophyta</taxon>
        <taxon>Embryophyta</taxon>
        <taxon>Tracheophyta</taxon>
        <taxon>Spermatophyta</taxon>
        <taxon>Magnoliopsida</taxon>
        <taxon>Liliopsida</taxon>
        <taxon>Poales</taxon>
        <taxon>Poaceae</taxon>
        <taxon>BOP clade</taxon>
        <taxon>Oryzoideae</taxon>
        <taxon>Oryzeae</taxon>
        <taxon>Zizaniinae</taxon>
        <taxon>Zizania</taxon>
    </lineage>
</organism>
<dbReference type="Proteomes" id="UP000729402">
    <property type="component" value="Unassembled WGS sequence"/>
</dbReference>
<dbReference type="EMBL" id="JAAALK010000289">
    <property type="protein sequence ID" value="KAG8050394.1"/>
    <property type="molecule type" value="Genomic_DNA"/>
</dbReference>
<reference evidence="2" key="2">
    <citation type="submission" date="2021-02" db="EMBL/GenBank/DDBJ databases">
        <authorList>
            <person name="Kimball J.A."/>
            <person name="Haas M.W."/>
            <person name="Macchietto M."/>
            <person name="Kono T."/>
            <person name="Duquette J."/>
            <person name="Shao M."/>
        </authorList>
    </citation>
    <scope>NUCLEOTIDE SEQUENCE</scope>
    <source>
        <tissue evidence="2">Fresh leaf tissue</tissue>
    </source>
</reference>
<proteinExistence type="predicted"/>
<evidence type="ECO:0000313" key="3">
    <source>
        <dbReference type="Proteomes" id="UP000729402"/>
    </source>
</evidence>
<protein>
    <submittedName>
        <fullName evidence="2">Uncharacterized protein</fullName>
    </submittedName>
</protein>
<feature type="region of interest" description="Disordered" evidence="1">
    <location>
        <begin position="71"/>
        <end position="90"/>
    </location>
</feature>
<keyword evidence="3" id="KW-1185">Reference proteome</keyword>
<dbReference type="AlphaFoldDB" id="A0A8J5S3X9"/>